<reference evidence="2 3" key="1">
    <citation type="submission" date="2014-04" db="EMBL/GenBank/DDBJ databases">
        <authorList>
            <consortium name="DOE Joint Genome Institute"/>
            <person name="Kuo A."/>
            <person name="Kohler A."/>
            <person name="Nagy L.G."/>
            <person name="Floudas D."/>
            <person name="Copeland A."/>
            <person name="Barry K.W."/>
            <person name="Cichocki N."/>
            <person name="Veneault-Fourrey C."/>
            <person name="LaButti K."/>
            <person name="Lindquist E.A."/>
            <person name="Lipzen A."/>
            <person name="Lundell T."/>
            <person name="Morin E."/>
            <person name="Murat C."/>
            <person name="Sun H."/>
            <person name="Tunlid A."/>
            <person name="Henrissat B."/>
            <person name="Grigoriev I.V."/>
            <person name="Hibbett D.S."/>
            <person name="Martin F."/>
            <person name="Nordberg H.P."/>
            <person name="Cantor M.N."/>
            <person name="Hua S.X."/>
        </authorList>
    </citation>
    <scope>NUCLEOTIDE SEQUENCE [LARGE SCALE GENOMIC DNA]</scope>
    <source>
        <strain evidence="2 3">LaAM-08-1</strain>
    </source>
</reference>
<name>A0A0C9X759_9AGAR</name>
<proteinExistence type="predicted"/>
<keyword evidence="3" id="KW-1185">Reference proteome</keyword>
<evidence type="ECO:0000256" key="1">
    <source>
        <dbReference type="SAM" id="MobiDB-lite"/>
    </source>
</evidence>
<feature type="region of interest" description="Disordered" evidence="1">
    <location>
        <begin position="55"/>
        <end position="86"/>
    </location>
</feature>
<gene>
    <name evidence="2" type="ORF">K443DRAFT_74733</name>
</gene>
<organism evidence="2 3">
    <name type="scientific">Laccaria amethystina LaAM-08-1</name>
    <dbReference type="NCBI Taxonomy" id="1095629"/>
    <lineage>
        <taxon>Eukaryota</taxon>
        <taxon>Fungi</taxon>
        <taxon>Dikarya</taxon>
        <taxon>Basidiomycota</taxon>
        <taxon>Agaricomycotina</taxon>
        <taxon>Agaricomycetes</taxon>
        <taxon>Agaricomycetidae</taxon>
        <taxon>Agaricales</taxon>
        <taxon>Agaricineae</taxon>
        <taxon>Hydnangiaceae</taxon>
        <taxon>Laccaria</taxon>
    </lineage>
</organism>
<reference evidence="3" key="2">
    <citation type="submission" date="2015-01" db="EMBL/GenBank/DDBJ databases">
        <title>Evolutionary Origins and Diversification of the Mycorrhizal Mutualists.</title>
        <authorList>
            <consortium name="DOE Joint Genome Institute"/>
            <consortium name="Mycorrhizal Genomics Consortium"/>
            <person name="Kohler A."/>
            <person name="Kuo A."/>
            <person name="Nagy L.G."/>
            <person name="Floudas D."/>
            <person name="Copeland A."/>
            <person name="Barry K.W."/>
            <person name="Cichocki N."/>
            <person name="Veneault-Fourrey C."/>
            <person name="LaButti K."/>
            <person name="Lindquist E.A."/>
            <person name="Lipzen A."/>
            <person name="Lundell T."/>
            <person name="Morin E."/>
            <person name="Murat C."/>
            <person name="Riley R."/>
            <person name="Ohm R."/>
            <person name="Sun H."/>
            <person name="Tunlid A."/>
            <person name="Henrissat B."/>
            <person name="Grigoriev I.V."/>
            <person name="Hibbett D.S."/>
            <person name="Martin F."/>
        </authorList>
    </citation>
    <scope>NUCLEOTIDE SEQUENCE [LARGE SCALE GENOMIC DNA]</scope>
    <source>
        <strain evidence="3">LaAM-08-1</strain>
    </source>
</reference>
<feature type="compositionally biased region" description="Polar residues" evidence="1">
    <location>
        <begin position="71"/>
        <end position="80"/>
    </location>
</feature>
<dbReference type="Proteomes" id="UP000054477">
    <property type="component" value="Unassembled WGS sequence"/>
</dbReference>
<dbReference type="OrthoDB" id="3095345at2759"/>
<evidence type="ECO:0000313" key="3">
    <source>
        <dbReference type="Proteomes" id="UP000054477"/>
    </source>
</evidence>
<feature type="non-terminal residue" evidence="2">
    <location>
        <position position="1"/>
    </location>
</feature>
<dbReference type="EMBL" id="KN838923">
    <property type="protein sequence ID" value="KIJ92262.1"/>
    <property type="molecule type" value="Genomic_DNA"/>
</dbReference>
<feature type="non-terminal residue" evidence="2">
    <location>
        <position position="86"/>
    </location>
</feature>
<evidence type="ECO:0000313" key="2">
    <source>
        <dbReference type="EMBL" id="KIJ92262.1"/>
    </source>
</evidence>
<accession>A0A0C9X759</accession>
<dbReference type="HOGENOM" id="CLU_2503885_0_0_1"/>
<protein>
    <submittedName>
        <fullName evidence="2">Uncharacterized protein</fullName>
    </submittedName>
</protein>
<sequence length="86" mass="10005">GFEVLSTSHGTLWLDVPVLRMEIRRLRAMNEEQRCEGVNVAETRSTAVVHFDLLPTTNRNDTPEDEHGNKNVYTKTQHSYLTRERH</sequence>
<dbReference type="AlphaFoldDB" id="A0A0C9X759"/>